<dbReference type="InterPro" id="IPR000700">
    <property type="entry name" value="PAS-assoc_C"/>
</dbReference>
<dbReference type="Pfam" id="PF02518">
    <property type="entry name" value="HATPase_c"/>
    <property type="match status" value="1"/>
</dbReference>
<dbReference type="PROSITE" id="PS50109">
    <property type="entry name" value="HIS_KIN"/>
    <property type="match status" value="1"/>
</dbReference>
<dbReference type="EC" id="2.7.13.3" evidence="2"/>
<dbReference type="EMBL" id="FXUG01000002">
    <property type="protein sequence ID" value="SMP46946.1"/>
    <property type="molecule type" value="Genomic_DNA"/>
</dbReference>
<dbReference type="SMART" id="SM00387">
    <property type="entry name" value="HATPase_c"/>
    <property type="match status" value="1"/>
</dbReference>
<dbReference type="PANTHER" id="PTHR43304:SF1">
    <property type="entry name" value="PAC DOMAIN-CONTAINING PROTEIN"/>
    <property type="match status" value="1"/>
</dbReference>
<dbReference type="SMART" id="SM00086">
    <property type="entry name" value="PAC"/>
    <property type="match status" value="2"/>
</dbReference>
<evidence type="ECO:0000313" key="9">
    <source>
        <dbReference type="EMBL" id="SMP46946.1"/>
    </source>
</evidence>
<dbReference type="Gene3D" id="3.30.450.20">
    <property type="entry name" value="PAS domain"/>
    <property type="match status" value="2"/>
</dbReference>
<keyword evidence="4" id="KW-0808">Transferase</keyword>
<dbReference type="SMART" id="SM00388">
    <property type="entry name" value="HisKA"/>
    <property type="match status" value="1"/>
</dbReference>
<evidence type="ECO:0000313" key="10">
    <source>
        <dbReference type="Proteomes" id="UP001158067"/>
    </source>
</evidence>
<dbReference type="InterPro" id="IPR003661">
    <property type="entry name" value="HisK_dim/P_dom"/>
</dbReference>
<feature type="domain" description="PAC" evidence="8">
    <location>
        <begin position="196"/>
        <end position="248"/>
    </location>
</feature>
<evidence type="ECO:0000259" key="8">
    <source>
        <dbReference type="PROSITE" id="PS50113"/>
    </source>
</evidence>
<protein>
    <recommendedName>
        <fullName evidence="2">histidine kinase</fullName>
        <ecNumber evidence="2">2.7.13.3</ecNumber>
    </recommendedName>
</protein>
<dbReference type="Pfam" id="PF08447">
    <property type="entry name" value="PAS_3"/>
    <property type="match status" value="1"/>
</dbReference>
<comment type="catalytic activity">
    <reaction evidence="1">
        <text>ATP + protein L-histidine = ADP + protein N-phospho-L-histidine.</text>
        <dbReference type="EC" id="2.7.13.3"/>
    </reaction>
</comment>
<dbReference type="CDD" id="cd00082">
    <property type="entry name" value="HisKA"/>
    <property type="match status" value="1"/>
</dbReference>
<dbReference type="InterPro" id="IPR052162">
    <property type="entry name" value="Sensor_kinase/Photoreceptor"/>
</dbReference>
<keyword evidence="3" id="KW-0597">Phosphoprotein</keyword>
<dbReference type="InterPro" id="IPR005467">
    <property type="entry name" value="His_kinase_dom"/>
</dbReference>
<dbReference type="SUPFAM" id="SSF55785">
    <property type="entry name" value="PYP-like sensor domain (PAS domain)"/>
    <property type="match status" value="2"/>
</dbReference>
<dbReference type="Proteomes" id="UP001158067">
    <property type="component" value="Unassembled WGS sequence"/>
</dbReference>
<dbReference type="InterPro" id="IPR004358">
    <property type="entry name" value="Sig_transdc_His_kin-like_C"/>
</dbReference>
<evidence type="ECO:0000256" key="3">
    <source>
        <dbReference type="ARBA" id="ARBA00022553"/>
    </source>
</evidence>
<name>A0ABY1PUP9_9BACT</name>
<evidence type="ECO:0000259" key="7">
    <source>
        <dbReference type="PROSITE" id="PS50112"/>
    </source>
</evidence>
<dbReference type="Pfam" id="PF00512">
    <property type="entry name" value="HisKA"/>
    <property type="match status" value="1"/>
</dbReference>
<dbReference type="Pfam" id="PF13426">
    <property type="entry name" value="PAS_9"/>
    <property type="match status" value="1"/>
</dbReference>
<accession>A0ABY1PUP9</accession>
<dbReference type="NCBIfam" id="TIGR00229">
    <property type="entry name" value="sensory_box"/>
    <property type="match status" value="2"/>
</dbReference>
<comment type="caution">
    <text evidence="9">The sequence shown here is derived from an EMBL/GenBank/DDBJ whole genome shotgun (WGS) entry which is preliminary data.</text>
</comment>
<dbReference type="InterPro" id="IPR001610">
    <property type="entry name" value="PAC"/>
</dbReference>
<evidence type="ECO:0000256" key="1">
    <source>
        <dbReference type="ARBA" id="ARBA00000085"/>
    </source>
</evidence>
<dbReference type="InterPro" id="IPR013655">
    <property type="entry name" value="PAS_fold_3"/>
</dbReference>
<dbReference type="PROSITE" id="PS50113">
    <property type="entry name" value="PAC"/>
    <property type="match status" value="1"/>
</dbReference>
<feature type="domain" description="Histidine kinase" evidence="6">
    <location>
        <begin position="273"/>
        <end position="488"/>
    </location>
</feature>
<evidence type="ECO:0000259" key="6">
    <source>
        <dbReference type="PROSITE" id="PS50109"/>
    </source>
</evidence>
<organism evidence="9 10">
    <name type="scientific">Neorhodopirellula lusitana</name>
    <dbReference type="NCBI Taxonomy" id="445327"/>
    <lineage>
        <taxon>Bacteria</taxon>
        <taxon>Pseudomonadati</taxon>
        <taxon>Planctomycetota</taxon>
        <taxon>Planctomycetia</taxon>
        <taxon>Pirellulales</taxon>
        <taxon>Pirellulaceae</taxon>
        <taxon>Neorhodopirellula</taxon>
    </lineage>
</organism>
<feature type="domain" description="PAS" evidence="7">
    <location>
        <begin position="121"/>
        <end position="192"/>
    </location>
</feature>
<dbReference type="CDD" id="cd00130">
    <property type="entry name" value="PAS"/>
    <property type="match status" value="2"/>
</dbReference>
<keyword evidence="5" id="KW-0418">Kinase</keyword>
<dbReference type="Gene3D" id="3.30.565.10">
    <property type="entry name" value="Histidine kinase-like ATPase, C-terminal domain"/>
    <property type="match status" value="1"/>
</dbReference>
<dbReference type="InterPro" id="IPR035965">
    <property type="entry name" value="PAS-like_dom_sf"/>
</dbReference>
<gene>
    <name evidence="9" type="ORF">SAMN06265222_102208</name>
</gene>
<dbReference type="InterPro" id="IPR036097">
    <property type="entry name" value="HisK_dim/P_sf"/>
</dbReference>
<sequence>MDTHQLTWQAFASALSDSIFMIREDASIFYANDFACESLGCTFEEMITKRVPDISPTYKATSWASAWERFRDHGSIRFESRHLHRDGREFPVMVSTTYYEDVFDFPFIVAHVKDISEPLANRQRLQLAIQSAKVGFWDMKTDENHIYVSPELCNQLGLPHDAEWTLQTWMDLLHPDDRQKAIDHAQSFMDGNEENYINWFRLRHANGSYRWIESRGCYVRDEYGELVRFMGTHLDVTAQKAVENELRRNLKETEVVKKSLQRSNDDLEQFAYVASHDLRAPLRGLKHLNDWIREDVADASVELPESISEHLRKMEDQVRRMDSLLSGLLEYSRVGRRQHMQREVSLMDILDDAVKMAGVPKGFRVIYPDHSPTWTTVREILQRIFQNLVDNAVKHHDQETGTIEIACVENDDEFVFSVIDDGPGIESKFRSRIFEIFQTLRKSKDQGATSGLGLTIVNKLLSNVGGSIEVLDAKPRGAEFRFVWPKQLELSEPVNPDKLPTT</sequence>
<dbReference type="InterPro" id="IPR003594">
    <property type="entry name" value="HATPase_dom"/>
</dbReference>
<dbReference type="InterPro" id="IPR000014">
    <property type="entry name" value="PAS"/>
</dbReference>
<dbReference type="SUPFAM" id="SSF55874">
    <property type="entry name" value="ATPase domain of HSP90 chaperone/DNA topoisomerase II/histidine kinase"/>
    <property type="match status" value="1"/>
</dbReference>
<dbReference type="PRINTS" id="PR00344">
    <property type="entry name" value="BCTRLSENSOR"/>
</dbReference>
<reference evidence="9 10" key="1">
    <citation type="submission" date="2017-05" db="EMBL/GenBank/DDBJ databases">
        <authorList>
            <person name="Varghese N."/>
            <person name="Submissions S."/>
        </authorList>
    </citation>
    <scope>NUCLEOTIDE SEQUENCE [LARGE SCALE GENOMIC DNA]</scope>
    <source>
        <strain evidence="9 10">DSM 25457</strain>
    </source>
</reference>
<dbReference type="InterPro" id="IPR036890">
    <property type="entry name" value="HATPase_C_sf"/>
</dbReference>
<keyword evidence="10" id="KW-1185">Reference proteome</keyword>
<evidence type="ECO:0000256" key="5">
    <source>
        <dbReference type="ARBA" id="ARBA00022777"/>
    </source>
</evidence>
<dbReference type="RefSeq" id="WP_283431541.1">
    <property type="nucleotide sequence ID" value="NZ_FXUG01000002.1"/>
</dbReference>
<dbReference type="CDD" id="cd00075">
    <property type="entry name" value="HATPase"/>
    <property type="match status" value="1"/>
</dbReference>
<proteinExistence type="predicted"/>
<dbReference type="PROSITE" id="PS50112">
    <property type="entry name" value="PAS"/>
    <property type="match status" value="1"/>
</dbReference>
<dbReference type="SMART" id="SM00091">
    <property type="entry name" value="PAS"/>
    <property type="match status" value="2"/>
</dbReference>
<dbReference type="Gene3D" id="1.10.287.130">
    <property type="match status" value="1"/>
</dbReference>
<dbReference type="PANTHER" id="PTHR43304">
    <property type="entry name" value="PHYTOCHROME-LIKE PROTEIN CPH1"/>
    <property type="match status" value="1"/>
</dbReference>
<evidence type="ECO:0000256" key="2">
    <source>
        <dbReference type="ARBA" id="ARBA00012438"/>
    </source>
</evidence>
<dbReference type="SUPFAM" id="SSF47384">
    <property type="entry name" value="Homodimeric domain of signal transducing histidine kinase"/>
    <property type="match status" value="1"/>
</dbReference>
<evidence type="ECO:0000256" key="4">
    <source>
        <dbReference type="ARBA" id="ARBA00022679"/>
    </source>
</evidence>